<accession>A0ABX2WER3</accession>
<sequence>MKALLLLIVLPMTALASMTASDLNSRIEHGGITQFYSTVSDDDWDTIISAIESGKGEWIGLVPQLASGADGMYGESLGIALASAIQNNPDAVLDVLNDKKYPQMLGIERVCTMPFIEPENDFIIQYYQKAAAALKTSGSKGTKCLSALNQEMQVFTLAIQESKETK</sequence>
<keyword evidence="1" id="KW-0732">Signal</keyword>
<keyword evidence="3" id="KW-1185">Reference proteome</keyword>
<feature type="signal peptide" evidence="1">
    <location>
        <begin position="1"/>
        <end position="16"/>
    </location>
</feature>
<evidence type="ECO:0000313" key="2">
    <source>
        <dbReference type="EMBL" id="OAT33526.1"/>
    </source>
</evidence>
<gene>
    <name evidence="2" type="ORF">M976_00274</name>
</gene>
<feature type="chain" id="PRO_5045814861" description="Secreted protein" evidence="1">
    <location>
        <begin position="17"/>
        <end position="166"/>
    </location>
</feature>
<dbReference type="RefSeq" id="WP_064540217.1">
    <property type="nucleotide sequence ID" value="NZ_LXEQ01000001.1"/>
</dbReference>
<evidence type="ECO:0000256" key="1">
    <source>
        <dbReference type="SAM" id="SignalP"/>
    </source>
</evidence>
<comment type="caution">
    <text evidence="2">The sequence shown here is derived from an EMBL/GenBank/DDBJ whole genome shotgun (WGS) entry which is preliminary data.</text>
</comment>
<evidence type="ECO:0008006" key="4">
    <source>
        <dbReference type="Google" id="ProtNLM"/>
    </source>
</evidence>
<evidence type="ECO:0000313" key="3">
    <source>
        <dbReference type="Proteomes" id="UP000078407"/>
    </source>
</evidence>
<dbReference type="Proteomes" id="UP000078407">
    <property type="component" value="Unassembled WGS sequence"/>
</dbReference>
<reference evidence="2 3" key="1">
    <citation type="submission" date="2016-04" db="EMBL/GenBank/DDBJ databases">
        <title>ATOL: Assembling a taxonomically balanced genome-scale reconstruction of the evolutionary history of the Enterobacteriaceae.</title>
        <authorList>
            <person name="Plunkett G.III."/>
            <person name="Neeno-Eckwall E.C."/>
            <person name="Glasner J.D."/>
            <person name="Perna N.T."/>
        </authorList>
    </citation>
    <scope>NUCLEOTIDE SEQUENCE [LARGE SCALE GENOMIC DNA]</scope>
    <source>
        <strain evidence="2 3">ATCC 51602</strain>
    </source>
</reference>
<organism evidence="2 3">
    <name type="scientific">Buttiauxella ferragutiae ATCC 51602</name>
    <dbReference type="NCBI Taxonomy" id="1354252"/>
    <lineage>
        <taxon>Bacteria</taxon>
        <taxon>Pseudomonadati</taxon>
        <taxon>Pseudomonadota</taxon>
        <taxon>Gammaproteobacteria</taxon>
        <taxon>Enterobacterales</taxon>
        <taxon>Enterobacteriaceae</taxon>
        <taxon>Buttiauxella</taxon>
    </lineage>
</organism>
<name>A0ABX2WER3_9ENTR</name>
<protein>
    <recommendedName>
        <fullName evidence="4">Secreted protein</fullName>
    </recommendedName>
</protein>
<dbReference type="EMBL" id="LXEQ01000001">
    <property type="protein sequence ID" value="OAT33526.1"/>
    <property type="molecule type" value="Genomic_DNA"/>
</dbReference>
<proteinExistence type="predicted"/>